<organism evidence="1 2">
    <name type="scientific">Penicillium cf. viridicatum</name>
    <dbReference type="NCBI Taxonomy" id="2972119"/>
    <lineage>
        <taxon>Eukaryota</taxon>
        <taxon>Fungi</taxon>
        <taxon>Dikarya</taxon>
        <taxon>Ascomycota</taxon>
        <taxon>Pezizomycotina</taxon>
        <taxon>Eurotiomycetes</taxon>
        <taxon>Eurotiomycetidae</taxon>
        <taxon>Eurotiales</taxon>
        <taxon>Aspergillaceae</taxon>
        <taxon>Penicillium</taxon>
    </lineage>
</organism>
<dbReference type="OrthoDB" id="4879928at2759"/>
<gene>
    <name evidence="1" type="ORF">N7449_002123</name>
</gene>
<name>A0A9W9MUS8_9EURO</name>
<dbReference type="EMBL" id="JAPQKQ010000002">
    <property type="protein sequence ID" value="KAJ5207744.1"/>
    <property type="molecule type" value="Genomic_DNA"/>
</dbReference>
<protein>
    <submittedName>
        <fullName evidence="1">Uncharacterized protein</fullName>
    </submittedName>
</protein>
<evidence type="ECO:0000313" key="2">
    <source>
        <dbReference type="Proteomes" id="UP001150942"/>
    </source>
</evidence>
<dbReference type="AlphaFoldDB" id="A0A9W9MUS8"/>
<keyword evidence="2" id="KW-1185">Reference proteome</keyword>
<comment type="caution">
    <text evidence="1">The sequence shown here is derived from an EMBL/GenBank/DDBJ whole genome shotgun (WGS) entry which is preliminary data.</text>
</comment>
<reference evidence="1" key="2">
    <citation type="journal article" date="2023" name="IMA Fungus">
        <title>Comparative genomic study of the Penicillium genus elucidates a diverse pangenome and 15 lateral gene transfer events.</title>
        <authorList>
            <person name="Petersen C."/>
            <person name="Sorensen T."/>
            <person name="Nielsen M.R."/>
            <person name="Sondergaard T.E."/>
            <person name="Sorensen J.L."/>
            <person name="Fitzpatrick D.A."/>
            <person name="Frisvad J.C."/>
            <person name="Nielsen K.L."/>
        </authorList>
    </citation>
    <scope>NUCLEOTIDE SEQUENCE</scope>
    <source>
        <strain evidence="1">IBT 20477</strain>
    </source>
</reference>
<accession>A0A9W9MUS8</accession>
<dbReference type="Proteomes" id="UP001150942">
    <property type="component" value="Unassembled WGS sequence"/>
</dbReference>
<proteinExistence type="predicted"/>
<evidence type="ECO:0000313" key="1">
    <source>
        <dbReference type="EMBL" id="KAJ5207744.1"/>
    </source>
</evidence>
<reference evidence="1" key="1">
    <citation type="submission" date="2022-11" db="EMBL/GenBank/DDBJ databases">
        <authorList>
            <person name="Petersen C."/>
        </authorList>
    </citation>
    <scope>NUCLEOTIDE SEQUENCE</scope>
    <source>
        <strain evidence="1">IBT 20477</strain>
    </source>
</reference>
<sequence>MLFLSLTISTEDIFAGFALGKQALDEIATFIQNYLAGIGSIQINSSSTRNVRSFSNSTNTVVKIDVLGDGQHIIATKTCSSETDTERFTFYMTYTVVQADINYLMMQQNQEKLDKVFNAITPRQSRQAPKELAGILEGAWYFRGSCERSLLSHKSLSSLNASRGFVSILLSEVAGDQLTDESSLYRNANENK</sequence>